<name>A0A7I9XLF4_9MYCO</name>
<dbReference type="GO" id="GO:0016627">
    <property type="term" value="F:oxidoreductase activity, acting on the CH-CH group of donors"/>
    <property type="evidence" value="ECO:0007669"/>
    <property type="project" value="InterPro"/>
</dbReference>
<dbReference type="InterPro" id="IPR013786">
    <property type="entry name" value="AcylCoA_DH/ox_N"/>
</dbReference>
<proteinExistence type="predicted"/>
<reference evidence="3 4" key="1">
    <citation type="journal article" date="2019" name="Emerg. Microbes Infect.">
        <title>Comprehensive subspecies identification of 175 nontuberculous mycobacteria species based on 7547 genomic profiles.</title>
        <authorList>
            <person name="Matsumoto Y."/>
            <person name="Kinjo T."/>
            <person name="Motooka D."/>
            <person name="Nabeya D."/>
            <person name="Jung N."/>
            <person name="Uechi K."/>
            <person name="Horii T."/>
            <person name="Iida T."/>
            <person name="Fujita J."/>
            <person name="Nakamura S."/>
        </authorList>
    </citation>
    <scope>NUCLEOTIDE SEQUENCE [LARGE SCALE GENOMIC DNA]</scope>
    <source>
        <strain evidence="3 4">JCM 16017</strain>
    </source>
</reference>
<feature type="compositionally biased region" description="Low complexity" evidence="1">
    <location>
        <begin position="94"/>
        <end position="105"/>
    </location>
</feature>
<evidence type="ECO:0000313" key="4">
    <source>
        <dbReference type="Proteomes" id="UP000465263"/>
    </source>
</evidence>
<sequence length="122" mass="13412">MSLDFDMGPRAGALRELRELIEHELPEHFPGAFTDDPADLAAAQRFCRVLAERDLLCLSWPKEFGGADASVWEQTVVREEMWAHHEPRGAQYMGSTGSGRSSCGTAHLSSSAGICRRSPPAR</sequence>
<accession>A0A7I9XLF4</accession>
<dbReference type="InterPro" id="IPR037069">
    <property type="entry name" value="AcylCoA_DH/ox_N_sf"/>
</dbReference>
<comment type="caution">
    <text evidence="3">The sequence shown here is derived from an EMBL/GenBank/DDBJ whole genome shotgun (WGS) entry which is preliminary data.</text>
</comment>
<evidence type="ECO:0000313" key="3">
    <source>
        <dbReference type="EMBL" id="GFG70791.1"/>
    </source>
</evidence>
<dbReference type="Pfam" id="PF02771">
    <property type="entry name" value="Acyl-CoA_dh_N"/>
    <property type="match status" value="1"/>
</dbReference>
<evidence type="ECO:0000256" key="1">
    <source>
        <dbReference type="SAM" id="MobiDB-lite"/>
    </source>
</evidence>
<feature type="region of interest" description="Disordered" evidence="1">
    <location>
        <begin position="88"/>
        <end position="122"/>
    </location>
</feature>
<organism evidence="3 4">
    <name type="scientific">Mycolicibacter senuensis</name>
    <dbReference type="NCBI Taxonomy" id="386913"/>
    <lineage>
        <taxon>Bacteria</taxon>
        <taxon>Bacillati</taxon>
        <taxon>Actinomycetota</taxon>
        <taxon>Actinomycetes</taxon>
        <taxon>Mycobacteriales</taxon>
        <taxon>Mycobacteriaceae</taxon>
        <taxon>Mycolicibacter</taxon>
    </lineage>
</organism>
<keyword evidence="4" id="KW-1185">Reference proteome</keyword>
<dbReference type="SUPFAM" id="SSF56645">
    <property type="entry name" value="Acyl-CoA dehydrogenase NM domain-like"/>
    <property type="match status" value="1"/>
</dbReference>
<dbReference type="AlphaFoldDB" id="A0A7I9XLF4"/>
<dbReference type="EMBL" id="BLKV01000001">
    <property type="protein sequence ID" value="GFG70791.1"/>
    <property type="molecule type" value="Genomic_DNA"/>
</dbReference>
<dbReference type="InterPro" id="IPR009100">
    <property type="entry name" value="AcylCoA_DH/oxidase_NM_dom_sf"/>
</dbReference>
<gene>
    <name evidence="3" type="ORF">MSEN_25110</name>
</gene>
<protein>
    <recommendedName>
        <fullName evidence="2">Acyl-CoA dehydrogenase/oxidase N-terminal domain-containing protein</fullName>
    </recommendedName>
</protein>
<dbReference type="Gene3D" id="1.10.540.10">
    <property type="entry name" value="Acyl-CoA dehydrogenase/oxidase, N-terminal domain"/>
    <property type="match status" value="1"/>
</dbReference>
<dbReference type="GO" id="GO:0050660">
    <property type="term" value="F:flavin adenine dinucleotide binding"/>
    <property type="evidence" value="ECO:0007669"/>
    <property type="project" value="InterPro"/>
</dbReference>
<evidence type="ECO:0000259" key="2">
    <source>
        <dbReference type="Pfam" id="PF02771"/>
    </source>
</evidence>
<feature type="domain" description="Acyl-CoA dehydrogenase/oxidase N-terminal" evidence="2">
    <location>
        <begin position="17"/>
        <end position="86"/>
    </location>
</feature>
<dbReference type="Proteomes" id="UP000465263">
    <property type="component" value="Unassembled WGS sequence"/>
</dbReference>